<protein>
    <recommendedName>
        <fullName evidence="4">Membrane protein triplicated sequence</fullName>
    </recommendedName>
</protein>
<evidence type="ECO:0000256" key="1">
    <source>
        <dbReference type="SAM" id="Phobius"/>
    </source>
</evidence>
<keyword evidence="1" id="KW-0812">Transmembrane</keyword>
<feature type="transmembrane region" description="Helical" evidence="1">
    <location>
        <begin position="12"/>
        <end position="33"/>
    </location>
</feature>
<feature type="transmembrane region" description="Helical" evidence="1">
    <location>
        <begin position="127"/>
        <end position="149"/>
    </location>
</feature>
<gene>
    <name evidence="2" type="ORF">A2I98_03160</name>
</gene>
<proteinExistence type="predicted"/>
<organism evidence="2 3">
    <name type="scientific">Pseudoalteromonas agarivorans</name>
    <dbReference type="NCBI Taxonomy" id="176102"/>
    <lineage>
        <taxon>Bacteria</taxon>
        <taxon>Pseudomonadati</taxon>
        <taxon>Pseudomonadota</taxon>
        <taxon>Gammaproteobacteria</taxon>
        <taxon>Alteromonadales</taxon>
        <taxon>Pseudoalteromonadaceae</taxon>
        <taxon>Pseudoalteromonas</taxon>
    </lineage>
</organism>
<feature type="transmembrane region" description="Helical" evidence="1">
    <location>
        <begin position="40"/>
        <end position="59"/>
    </location>
</feature>
<sequence length="164" mass="19074">MAIIDVISNFDFAYILSAIVQWGFLMAFLYSLVSSINNPFKGFVVLSSIMAIGYLPWIFTNFQTVTYLDFALLDIAILVAVYVTQRYFIKEKTTAYAYLIIGLSVNTFLALCMYLDTNILYNYTYWWFWRFYSSAVMFSDLCMIAVLIINRDFLGLVKLKKLVF</sequence>
<reference evidence="2 3" key="1">
    <citation type="submission" date="2016-03" db="EMBL/GenBank/DDBJ databases">
        <authorList>
            <person name="Zhang H."/>
            <person name="Liu R."/>
            <person name="Wang M."/>
            <person name="Wang H."/>
            <person name="Wang L."/>
            <person name="Song L."/>
        </authorList>
    </citation>
    <scope>NUCLEOTIDE SEQUENCE [LARGE SCALE GENOMIC DNA]</scope>
    <source>
        <strain evidence="2 3">DSM 16098</strain>
    </source>
</reference>
<dbReference type="EMBL" id="LVCM01000034">
    <property type="protein sequence ID" value="KYL31995.1"/>
    <property type="molecule type" value="Genomic_DNA"/>
</dbReference>
<name>A0ABR5VPA2_9GAMM</name>
<evidence type="ECO:0000313" key="3">
    <source>
        <dbReference type="Proteomes" id="UP000075621"/>
    </source>
</evidence>
<feature type="transmembrane region" description="Helical" evidence="1">
    <location>
        <begin position="65"/>
        <end position="83"/>
    </location>
</feature>
<evidence type="ECO:0008006" key="4">
    <source>
        <dbReference type="Google" id="ProtNLM"/>
    </source>
</evidence>
<evidence type="ECO:0000313" key="2">
    <source>
        <dbReference type="EMBL" id="KYL31995.1"/>
    </source>
</evidence>
<dbReference type="RefSeq" id="WP_064386903.1">
    <property type="nucleotide sequence ID" value="NZ_LVCM01000034.1"/>
</dbReference>
<comment type="caution">
    <text evidence="2">The sequence shown here is derived from an EMBL/GenBank/DDBJ whole genome shotgun (WGS) entry which is preliminary data.</text>
</comment>
<keyword evidence="1" id="KW-0472">Membrane</keyword>
<dbReference type="Proteomes" id="UP000075621">
    <property type="component" value="Unassembled WGS sequence"/>
</dbReference>
<feature type="transmembrane region" description="Helical" evidence="1">
    <location>
        <begin position="95"/>
        <end position="115"/>
    </location>
</feature>
<accession>A0ABR5VPA2</accession>
<keyword evidence="1" id="KW-1133">Transmembrane helix</keyword>